<reference evidence="2 3" key="1">
    <citation type="journal article" date="2019" name="Commun. Biol.">
        <title>The bagworm genome reveals a unique fibroin gene that provides high tensile strength.</title>
        <authorList>
            <person name="Kono N."/>
            <person name="Nakamura H."/>
            <person name="Ohtoshi R."/>
            <person name="Tomita M."/>
            <person name="Numata K."/>
            <person name="Arakawa K."/>
        </authorList>
    </citation>
    <scope>NUCLEOTIDE SEQUENCE [LARGE SCALE GENOMIC DNA]</scope>
</reference>
<evidence type="ECO:0000256" key="1">
    <source>
        <dbReference type="SAM" id="MobiDB-lite"/>
    </source>
</evidence>
<evidence type="ECO:0000313" key="2">
    <source>
        <dbReference type="EMBL" id="GBP92202.1"/>
    </source>
</evidence>
<feature type="region of interest" description="Disordered" evidence="1">
    <location>
        <begin position="91"/>
        <end position="126"/>
    </location>
</feature>
<dbReference type="AlphaFoldDB" id="A0A4C1ZXH2"/>
<feature type="compositionally biased region" description="Basic and acidic residues" evidence="1">
    <location>
        <begin position="115"/>
        <end position="126"/>
    </location>
</feature>
<gene>
    <name evidence="2" type="ORF">EVAR_62691_1</name>
</gene>
<proteinExistence type="predicted"/>
<comment type="caution">
    <text evidence="2">The sequence shown here is derived from an EMBL/GenBank/DDBJ whole genome shotgun (WGS) entry which is preliminary data.</text>
</comment>
<keyword evidence="3" id="KW-1185">Reference proteome</keyword>
<dbReference type="EMBL" id="BGZK01002248">
    <property type="protein sequence ID" value="GBP92202.1"/>
    <property type="molecule type" value="Genomic_DNA"/>
</dbReference>
<evidence type="ECO:0000313" key="3">
    <source>
        <dbReference type="Proteomes" id="UP000299102"/>
    </source>
</evidence>
<dbReference type="Proteomes" id="UP000299102">
    <property type="component" value="Unassembled WGS sequence"/>
</dbReference>
<protein>
    <submittedName>
        <fullName evidence="2">Uncharacterized protein</fullName>
    </submittedName>
</protein>
<sequence>MAELKEIEVGTPRNRGKSAYRRVLCLKQRRFRSGCRQQTGASSSRKRLDVSTQMWATEDRAALKRLAVKLVTCLTHTRTYTRTHARMRIRTHARTPAHANTCREANPPINPFRLRTTEHKSPTSQH</sequence>
<accession>A0A4C1ZXH2</accession>
<organism evidence="2 3">
    <name type="scientific">Eumeta variegata</name>
    <name type="common">Bagworm moth</name>
    <name type="synonym">Eumeta japonica</name>
    <dbReference type="NCBI Taxonomy" id="151549"/>
    <lineage>
        <taxon>Eukaryota</taxon>
        <taxon>Metazoa</taxon>
        <taxon>Ecdysozoa</taxon>
        <taxon>Arthropoda</taxon>
        <taxon>Hexapoda</taxon>
        <taxon>Insecta</taxon>
        <taxon>Pterygota</taxon>
        <taxon>Neoptera</taxon>
        <taxon>Endopterygota</taxon>
        <taxon>Lepidoptera</taxon>
        <taxon>Glossata</taxon>
        <taxon>Ditrysia</taxon>
        <taxon>Tineoidea</taxon>
        <taxon>Psychidae</taxon>
        <taxon>Oiketicinae</taxon>
        <taxon>Eumeta</taxon>
    </lineage>
</organism>
<name>A0A4C1ZXH2_EUMVA</name>